<evidence type="ECO:0000256" key="5">
    <source>
        <dbReference type="ARBA" id="ARBA00022692"/>
    </source>
</evidence>
<feature type="transmembrane region" description="Helical" evidence="8">
    <location>
        <begin position="387"/>
        <end position="409"/>
    </location>
</feature>
<protein>
    <recommendedName>
        <fullName evidence="8">Bcr/CflA family efflux transporter</fullName>
    </recommendedName>
</protein>
<evidence type="ECO:0000256" key="3">
    <source>
        <dbReference type="ARBA" id="ARBA00022448"/>
    </source>
</evidence>
<feature type="transmembrane region" description="Helical" evidence="8">
    <location>
        <begin position="180"/>
        <end position="202"/>
    </location>
</feature>
<feature type="domain" description="Major facilitator superfamily (MFS) profile" evidence="9">
    <location>
        <begin position="25"/>
        <end position="412"/>
    </location>
</feature>
<feature type="transmembrane region" description="Helical" evidence="8">
    <location>
        <begin position="123"/>
        <end position="140"/>
    </location>
</feature>
<feature type="transmembrane region" description="Helical" evidence="8">
    <location>
        <begin position="26"/>
        <end position="43"/>
    </location>
</feature>
<comment type="similarity">
    <text evidence="2 8">Belongs to the major facilitator superfamily. Bcr/CmlA family.</text>
</comment>
<dbReference type="CDD" id="cd17320">
    <property type="entry name" value="MFS_MdfA_MDR_like"/>
    <property type="match status" value="1"/>
</dbReference>
<dbReference type="InterPro" id="IPR011701">
    <property type="entry name" value="MFS"/>
</dbReference>
<keyword evidence="5 8" id="KW-0812">Transmembrane</keyword>
<feature type="transmembrane region" description="Helical" evidence="8">
    <location>
        <begin position="323"/>
        <end position="344"/>
    </location>
</feature>
<name>A0ABS2Q735_9BACL</name>
<dbReference type="InterPro" id="IPR036259">
    <property type="entry name" value="MFS_trans_sf"/>
</dbReference>
<evidence type="ECO:0000313" key="11">
    <source>
        <dbReference type="Proteomes" id="UP000823201"/>
    </source>
</evidence>
<dbReference type="Pfam" id="PF07690">
    <property type="entry name" value="MFS_1"/>
    <property type="match status" value="1"/>
</dbReference>
<dbReference type="EMBL" id="JAFBEV010000007">
    <property type="protein sequence ID" value="MBM7657602.1"/>
    <property type="molecule type" value="Genomic_DNA"/>
</dbReference>
<keyword evidence="7 8" id="KW-0472">Membrane</keyword>
<dbReference type="SUPFAM" id="SSF103473">
    <property type="entry name" value="MFS general substrate transporter"/>
    <property type="match status" value="1"/>
</dbReference>
<dbReference type="NCBIfam" id="TIGR00710">
    <property type="entry name" value="efflux_Bcr_CflA"/>
    <property type="match status" value="1"/>
</dbReference>
<accession>A0ABS2Q735</accession>
<dbReference type="Proteomes" id="UP000823201">
    <property type="component" value="Unassembled WGS sequence"/>
</dbReference>
<dbReference type="Gene3D" id="1.20.1720.10">
    <property type="entry name" value="Multidrug resistance protein D"/>
    <property type="match status" value="1"/>
</dbReference>
<feature type="transmembrane region" description="Helical" evidence="8">
    <location>
        <begin position="152"/>
        <end position="174"/>
    </location>
</feature>
<sequence>MSATIQKQEKSTELNDLLITRNKKNILFTIILGALSAFGPLSMDMYLPSLPELTRNLQTTTSFAQLSITACLIGLALGQIVLGPYSDAHGRRVPLLAGLILFTAASLLCAFATSIAWLIPLRFIQGLAGAAGLVLSRAIARDLYSGPALTKFFSMLMAINGIFPILAPIFGGLILRFTNWRGVFIVLMIIGACLFLGALLFVRETLPRNRRIASGLTSSLSAIGTILRDKVFISYAFVQGLIMGAMFCYISGSSFVLQDIFHISPQLFSVFFAINGTGIVLMSQLAGFLAGKIDGEKILGVGVTIAFIGSIGLFSSLFLHSAILLAVLLPLFLIVSMVGLVNTTAFSMAMQSQGRVAGSASAILGMGMNLIGAVLSPFVGVLGSGTYLPMAVLILLCDTGAFFIFILAIQPKKKEGPERG</sequence>
<dbReference type="InterPro" id="IPR020846">
    <property type="entry name" value="MFS_dom"/>
</dbReference>
<dbReference type="PANTHER" id="PTHR23502">
    <property type="entry name" value="MAJOR FACILITATOR SUPERFAMILY"/>
    <property type="match status" value="1"/>
</dbReference>
<keyword evidence="11" id="KW-1185">Reference proteome</keyword>
<feature type="transmembrane region" description="Helical" evidence="8">
    <location>
        <begin position="232"/>
        <end position="256"/>
    </location>
</feature>
<comment type="caution">
    <text evidence="10">The sequence shown here is derived from an EMBL/GenBank/DDBJ whole genome shotgun (WGS) entry which is preliminary data.</text>
</comment>
<feature type="transmembrane region" description="Helical" evidence="8">
    <location>
        <begin position="298"/>
        <end position="317"/>
    </location>
</feature>
<evidence type="ECO:0000256" key="2">
    <source>
        <dbReference type="ARBA" id="ARBA00006236"/>
    </source>
</evidence>
<dbReference type="InterPro" id="IPR004812">
    <property type="entry name" value="Efflux_drug-R_Bcr/CmlA"/>
</dbReference>
<evidence type="ECO:0000256" key="7">
    <source>
        <dbReference type="ARBA" id="ARBA00023136"/>
    </source>
</evidence>
<feature type="transmembrane region" description="Helical" evidence="8">
    <location>
        <begin position="356"/>
        <end position="375"/>
    </location>
</feature>
<proteinExistence type="inferred from homology"/>
<evidence type="ECO:0000259" key="9">
    <source>
        <dbReference type="PROSITE" id="PS50850"/>
    </source>
</evidence>
<gene>
    <name evidence="10" type="ORF">JOC27_001051</name>
</gene>
<organism evidence="10 11">
    <name type="scientific">Sporolactobacillus spathodeae</name>
    <dbReference type="NCBI Taxonomy" id="1465502"/>
    <lineage>
        <taxon>Bacteria</taxon>
        <taxon>Bacillati</taxon>
        <taxon>Bacillota</taxon>
        <taxon>Bacilli</taxon>
        <taxon>Bacillales</taxon>
        <taxon>Sporolactobacillaceae</taxon>
        <taxon>Sporolactobacillus</taxon>
    </lineage>
</organism>
<dbReference type="PROSITE" id="PS50850">
    <property type="entry name" value="MFS"/>
    <property type="match status" value="1"/>
</dbReference>
<evidence type="ECO:0000313" key="10">
    <source>
        <dbReference type="EMBL" id="MBM7657602.1"/>
    </source>
</evidence>
<dbReference type="PANTHER" id="PTHR23502:SF132">
    <property type="entry name" value="POLYAMINE TRANSPORTER 2-RELATED"/>
    <property type="match status" value="1"/>
</dbReference>
<evidence type="ECO:0000256" key="8">
    <source>
        <dbReference type="RuleBase" id="RU365088"/>
    </source>
</evidence>
<evidence type="ECO:0000256" key="4">
    <source>
        <dbReference type="ARBA" id="ARBA00022475"/>
    </source>
</evidence>
<feature type="transmembrane region" description="Helical" evidence="8">
    <location>
        <begin position="268"/>
        <end position="291"/>
    </location>
</feature>
<feature type="transmembrane region" description="Helical" evidence="8">
    <location>
        <begin position="63"/>
        <end position="83"/>
    </location>
</feature>
<feature type="transmembrane region" description="Helical" evidence="8">
    <location>
        <begin position="95"/>
        <end position="117"/>
    </location>
</feature>
<keyword evidence="4 8" id="KW-1003">Cell membrane</keyword>
<evidence type="ECO:0000256" key="6">
    <source>
        <dbReference type="ARBA" id="ARBA00022989"/>
    </source>
</evidence>
<keyword evidence="6 8" id="KW-1133">Transmembrane helix</keyword>
<reference evidence="10 11" key="1">
    <citation type="submission" date="2021-01" db="EMBL/GenBank/DDBJ databases">
        <title>Genomic Encyclopedia of Type Strains, Phase IV (KMG-IV): sequencing the most valuable type-strain genomes for metagenomic binning, comparative biology and taxonomic classification.</title>
        <authorList>
            <person name="Goeker M."/>
        </authorList>
    </citation>
    <scope>NUCLEOTIDE SEQUENCE [LARGE SCALE GENOMIC DNA]</scope>
    <source>
        <strain evidence="10 11">DSM 100968</strain>
    </source>
</reference>
<comment type="subcellular location">
    <subcellularLocation>
        <location evidence="1 8">Cell membrane</location>
        <topology evidence="1 8">Multi-pass membrane protein</topology>
    </subcellularLocation>
</comment>
<evidence type="ECO:0000256" key="1">
    <source>
        <dbReference type="ARBA" id="ARBA00004651"/>
    </source>
</evidence>
<keyword evidence="3 8" id="KW-0813">Transport</keyword>